<dbReference type="InterPro" id="IPR058813">
    <property type="entry name" value="DNA-SBD_ScoMcrA"/>
</dbReference>
<gene>
    <name evidence="2" type="ORF">OZ401_001911</name>
</gene>
<name>A0ABY9AYX3_9CHLR</name>
<organism evidence="2 3">
    <name type="scientific">Candidatus Chlorohelix allophototropha</name>
    <dbReference type="NCBI Taxonomy" id="3003348"/>
    <lineage>
        <taxon>Bacteria</taxon>
        <taxon>Bacillati</taxon>
        <taxon>Chloroflexota</taxon>
        <taxon>Chloroflexia</taxon>
        <taxon>Candidatus Chloroheliales</taxon>
        <taxon>Candidatus Chloroheliaceae</taxon>
        <taxon>Candidatus Chlorohelix</taxon>
    </lineage>
</organism>
<keyword evidence="2" id="KW-0255">Endonuclease</keyword>
<dbReference type="CDD" id="cd00085">
    <property type="entry name" value="HNHc"/>
    <property type="match status" value="1"/>
</dbReference>
<accession>A0ABY9AYX3</accession>
<keyword evidence="2" id="KW-0540">Nuclease</keyword>
<feature type="domain" description="HNH nuclease" evidence="1">
    <location>
        <begin position="205"/>
        <end position="262"/>
    </location>
</feature>
<evidence type="ECO:0000313" key="3">
    <source>
        <dbReference type="Proteomes" id="UP001431572"/>
    </source>
</evidence>
<evidence type="ECO:0000313" key="2">
    <source>
        <dbReference type="EMBL" id="WJW66123.1"/>
    </source>
</evidence>
<dbReference type="SMART" id="SM00507">
    <property type="entry name" value="HNHc"/>
    <property type="match status" value="1"/>
</dbReference>
<dbReference type="InterPro" id="IPR003615">
    <property type="entry name" value="HNH_nuc"/>
</dbReference>
<dbReference type="Proteomes" id="UP001431572">
    <property type="component" value="Chromosome 1"/>
</dbReference>
<dbReference type="RefSeq" id="WP_341468004.1">
    <property type="nucleotide sequence ID" value="NZ_CP128399.1"/>
</dbReference>
<dbReference type="Pfam" id="PF26340">
    <property type="entry name" value="DNA-SBD_ScoMcrA"/>
    <property type="match status" value="1"/>
</dbReference>
<dbReference type="PIRSF" id="PIRSF030850">
    <property type="entry name" value="UCP030850"/>
    <property type="match status" value="1"/>
</dbReference>
<dbReference type="GO" id="GO:0004519">
    <property type="term" value="F:endonuclease activity"/>
    <property type="evidence" value="ECO:0007669"/>
    <property type="project" value="UniProtKB-KW"/>
</dbReference>
<sequence>MSSEPFENYLKMFGTLRQSKDRSQWPAETLYAAPYKPILLLSILDLLEQGFIRTNLIELSQELGELFTLYCSKVLSPEKIGNIGMPFYHLTGEGFWHLLPKPGFENLSGDKPSASRLKKVLIGAKFDDALFSLLVIKEVRDAFRNLLVQKYFSESIQHKLIELSQVNKAAFEYSENLLKKPAQNLNIKEVADGSVEYVKQVRDQAFRKAVVKAYNHRCAICGLRVITAEGHTAVAAAHIVPWSISKNDSITNGIALCHLCHWAFDDGVTGISNNYLVLASEQLNLSGNAPGVFLMVRDRPIFKPDIEERLPDLEALHWHRKNVFKLL</sequence>
<reference evidence="2" key="1">
    <citation type="journal article" date="2024" name="Nature">
        <title>Anoxygenic phototroph of the Chloroflexota uses a type I reaction centre.</title>
        <authorList>
            <person name="Tsuji J.M."/>
            <person name="Shaw N.A."/>
            <person name="Nagashima S."/>
            <person name="Venkiteswaran J.J."/>
            <person name="Schiff S.L."/>
            <person name="Watanabe T."/>
            <person name="Fukui M."/>
            <person name="Hanada S."/>
            <person name="Tank M."/>
            <person name="Neufeld J.D."/>
        </authorList>
    </citation>
    <scope>NUCLEOTIDE SEQUENCE</scope>
    <source>
        <strain evidence="2">L227-S17</strain>
    </source>
</reference>
<dbReference type="Pfam" id="PF13391">
    <property type="entry name" value="HNH_2"/>
    <property type="match status" value="1"/>
</dbReference>
<keyword evidence="2" id="KW-0378">Hydrolase</keyword>
<evidence type="ECO:0000259" key="1">
    <source>
        <dbReference type="SMART" id="SM00507"/>
    </source>
</evidence>
<proteinExistence type="predicted"/>
<protein>
    <submittedName>
        <fullName evidence="2">HNH endonuclease</fullName>
    </submittedName>
</protein>
<keyword evidence="3" id="KW-1185">Reference proteome</keyword>
<dbReference type="EMBL" id="CP128399">
    <property type="protein sequence ID" value="WJW66123.1"/>
    <property type="molecule type" value="Genomic_DNA"/>
</dbReference>
<dbReference type="InterPro" id="IPR011396">
    <property type="entry name" value="PT_DNA_restrict"/>
</dbReference>
<dbReference type="Gene3D" id="1.10.30.50">
    <property type="match status" value="1"/>
</dbReference>